<dbReference type="Gene3D" id="3.80.10.10">
    <property type="entry name" value="Ribonuclease Inhibitor"/>
    <property type="match status" value="1"/>
</dbReference>
<protein>
    <recommendedName>
        <fullName evidence="1">F-box domain-containing protein</fullName>
    </recommendedName>
</protein>
<feature type="domain" description="F-box" evidence="1">
    <location>
        <begin position="25"/>
        <end position="74"/>
    </location>
</feature>
<evidence type="ECO:0000259" key="1">
    <source>
        <dbReference type="PROSITE" id="PS50181"/>
    </source>
</evidence>
<comment type="caution">
    <text evidence="2">The sequence shown here is derived from an EMBL/GenBank/DDBJ whole genome shotgun (WGS) entry which is preliminary data.</text>
</comment>
<name>A0A9W9SSY3_9EURO</name>
<evidence type="ECO:0000313" key="2">
    <source>
        <dbReference type="EMBL" id="KAJ5384138.1"/>
    </source>
</evidence>
<dbReference type="AlphaFoldDB" id="A0A9W9SSY3"/>
<dbReference type="SUPFAM" id="SSF81383">
    <property type="entry name" value="F-box domain"/>
    <property type="match status" value="1"/>
</dbReference>
<dbReference type="Proteomes" id="UP001147752">
    <property type="component" value="Unassembled WGS sequence"/>
</dbReference>
<dbReference type="OrthoDB" id="5279008at2759"/>
<evidence type="ECO:0000313" key="3">
    <source>
        <dbReference type="Proteomes" id="UP001147752"/>
    </source>
</evidence>
<dbReference type="InterPro" id="IPR032675">
    <property type="entry name" value="LRR_dom_sf"/>
</dbReference>
<dbReference type="GeneID" id="81458962"/>
<dbReference type="CDD" id="cd09917">
    <property type="entry name" value="F-box_SF"/>
    <property type="match status" value="1"/>
</dbReference>
<dbReference type="InterPro" id="IPR036047">
    <property type="entry name" value="F-box-like_dom_sf"/>
</dbReference>
<dbReference type="RefSeq" id="XP_056583914.1">
    <property type="nucleotide sequence ID" value="XM_056719779.1"/>
</dbReference>
<dbReference type="EMBL" id="JAPZBT010000001">
    <property type="protein sequence ID" value="KAJ5384138.1"/>
    <property type="molecule type" value="Genomic_DNA"/>
</dbReference>
<accession>A0A9W9SSY3</accession>
<proteinExistence type="predicted"/>
<keyword evidence="3" id="KW-1185">Reference proteome</keyword>
<dbReference type="PROSITE" id="PS50181">
    <property type="entry name" value="FBOX"/>
    <property type="match status" value="1"/>
</dbReference>
<reference evidence="2" key="1">
    <citation type="submission" date="2022-12" db="EMBL/GenBank/DDBJ databases">
        <authorList>
            <person name="Petersen C."/>
        </authorList>
    </citation>
    <scope>NUCLEOTIDE SEQUENCE</scope>
    <source>
        <strain evidence="2">IBT 3081</strain>
    </source>
</reference>
<dbReference type="InterPro" id="IPR001810">
    <property type="entry name" value="F-box_dom"/>
</dbReference>
<organism evidence="2 3">
    <name type="scientific">Penicillium concentricum</name>
    <dbReference type="NCBI Taxonomy" id="293559"/>
    <lineage>
        <taxon>Eukaryota</taxon>
        <taxon>Fungi</taxon>
        <taxon>Dikarya</taxon>
        <taxon>Ascomycota</taxon>
        <taxon>Pezizomycotina</taxon>
        <taxon>Eurotiomycetes</taxon>
        <taxon>Eurotiomycetidae</taxon>
        <taxon>Eurotiales</taxon>
        <taxon>Aspergillaceae</taxon>
        <taxon>Penicillium</taxon>
    </lineage>
</organism>
<reference evidence="2" key="2">
    <citation type="journal article" date="2023" name="IMA Fungus">
        <title>Comparative genomic study of the Penicillium genus elucidates a diverse pangenome and 15 lateral gene transfer events.</title>
        <authorList>
            <person name="Petersen C."/>
            <person name="Sorensen T."/>
            <person name="Nielsen M.R."/>
            <person name="Sondergaard T.E."/>
            <person name="Sorensen J.L."/>
            <person name="Fitzpatrick D.A."/>
            <person name="Frisvad J.C."/>
            <person name="Nielsen K.L."/>
        </authorList>
    </citation>
    <scope>NUCLEOTIDE SEQUENCE</scope>
    <source>
        <strain evidence="2">IBT 3081</strain>
    </source>
</reference>
<gene>
    <name evidence="2" type="ORF">N7517_002049</name>
</gene>
<sequence>MAEIWGSSPPSPPFVILSVDTMKSGPYLPTLPVELVELIAGFIDEDSLVALRLVCRKLQRKTFHHFAQRFFSSIRTDLSGDSLRRINALSQNTALRPYVNGLAFMLQNGIGRGLIWDRHPWGPISAPLEVEAIRSLRDNLIHNLTNCRSFFIFCRYPEGHPDMSHVTTTDAVAVFFALVVDSLPVSSFHLIFANSRSRTLIMDMRRLPKLLYRQPEFKIVWGNLQELSLEQYLMLDNFGFLLELVLSAPNLQTLLLKLGSHDLASEFMHELAESASFSQLREFALFRTSIRGPDLHKLLGNIRPNLTSLTLHHVSLAPGSDWTPVLKELSQGFLALQSISLYYLWDGTPAKGLLTFPDIPKTPSLCTSKGQHLNIFYSEDIKTPTVLGVEYSGSEMLHVLNLLPTKTAKACSQIEQVTAM</sequence>